<dbReference type="InterPro" id="IPR002048">
    <property type="entry name" value="EF_hand_dom"/>
</dbReference>
<reference evidence="5" key="1">
    <citation type="submission" date="2022-07" db="EMBL/GenBank/DDBJ databases">
        <title>Phylogenomic reconstructions and comparative analyses of Kickxellomycotina fungi.</title>
        <authorList>
            <person name="Reynolds N.K."/>
            <person name="Stajich J.E."/>
            <person name="Barry K."/>
            <person name="Grigoriev I.V."/>
            <person name="Crous P."/>
            <person name="Smith M.E."/>
        </authorList>
    </citation>
    <scope>NUCLEOTIDE SEQUENCE</scope>
    <source>
        <strain evidence="5">NRRL 3115</strain>
    </source>
</reference>
<evidence type="ECO:0000313" key="6">
    <source>
        <dbReference type="Proteomes" id="UP001151518"/>
    </source>
</evidence>
<dbReference type="AlphaFoldDB" id="A0A9W8GCQ5"/>
<dbReference type="InterPro" id="IPR011992">
    <property type="entry name" value="EF-hand-dom_pair"/>
</dbReference>
<feature type="region of interest" description="Disordered" evidence="3">
    <location>
        <begin position="1"/>
        <end position="55"/>
    </location>
</feature>
<evidence type="ECO:0000256" key="3">
    <source>
        <dbReference type="SAM" id="MobiDB-lite"/>
    </source>
</evidence>
<dbReference type="Gene3D" id="1.10.238.10">
    <property type="entry name" value="EF-hand"/>
    <property type="match status" value="1"/>
</dbReference>
<accession>A0A9W8GCQ5</accession>
<dbReference type="InterPro" id="IPR018247">
    <property type="entry name" value="EF_Hand_1_Ca_BS"/>
</dbReference>
<feature type="compositionally biased region" description="Polar residues" evidence="3">
    <location>
        <begin position="22"/>
        <end position="32"/>
    </location>
</feature>
<name>A0A9W8GCQ5_9FUNG</name>
<keyword evidence="1" id="KW-0677">Repeat</keyword>
<evidence type="ECO:0000313" key="5">
    <source>
        <dbReference type="EMBL" id="KAJ2680719.1"/>
    </source>
</evidence>
<feature type="domain" description="EF-hand" evidence="4">
    <location>
        <begin position="81"/>
        <end position="116"/>
    </location>
</feature>
<evidence type="ECO:0000256" key="1">
    <source>
        <dbReference type="ARBA" id="ARBA00022737"/>
    </source>
</evidence>
<protein>
    <recommendedName>
        <fullName evidence="4">EF-hand domain-containing protein</fullName>
    </recommendedName>
</protein>
<dbReference type="EMBL" id="JANBTW010000003">
    <property type="protein sequence ID" value="KAJ2680719.1"/>
    <property type="molecule type" value="Genomic_DNA"/>
</dbReference>
<dbReference type="SUPFAM" id="SSF47473">
    <property type="entry name" value="EF-hand"/>
    <property type="match status" value="1"/>
</dbReference>
<organism evidence="5 6">
    <name type="scientific">Coemansia spiralis</name>
    <dbReference type="NCBI Taxonomy" id="417178"/>
    <lineage>
        <taxon>Eukaryota</taxon>
        <taxon>Fungi</taxon>
        <taxon>Fungi incertae sedis</taxon>
        <taxon>Zoopagomycota</taxon>
        <taxon>Kickxellomycotina</taxon>
        <taxon>Kickxellomycetes</taxon>
        <taxon>Kickxellales</taxon>
        <taxon>Kickxellaceae</taxon>
        <taxon>Coemansia</taxon>
    </lineage>
</organism>
<dbReference type="PROSITE" id="PS00018">
    <property type="entry name" value="EF_HAND_1"/>
    <property type="match status" value="1"/>
</dbReference>
<dbReference type="Pfam" id="PF13499">
    <property type="entry name" value="EF-hand_7"/>
    <property type="match status" value="1"/>
</dbReference>
<dbReference type="SMART" id="SM00054">
    <property type="entry name" value="EFh"/>
    <property type="match status" value="3"/>
</dbReference>
<feature type="domain" description="EF-hand" evidence="4">
    <location>
        <begin position="195"/>
        <end position="230"/>
    </location>
</feature>
<dbReference type="GO" id="GO:0005509">
    <property type="term" value="F:calcium ion binding"/>
    <property type="evidence" value="ECO:0007669"/>
    <property type="project" value="InterPro"/>
</dbReference>
<dbReference type="OrthoDB" id="26525at2759"/>
<sequence>MDNDGYALRSRAGSYYRPPSGQGPNSRQQASSAAGVARRSTPQTARKGPPLAARKVQPSAFAAAMAMDSAAGGGIGNLSHEQRQELRDVFDTIDQNARGSIPASKLLEVVKALGFERPDETTLDTWMLTVDPDGTGRITYSRLEEFMSLRYDEMNQRQEIMSAFKLFKPDATDVENARITLADLQRISAHLGEHIPDDELREMINIADPNETNSVGFSDFMRMMRKTGLF</sequence>
<comment type="caution">
    <text evidence="5">The sequence shown here is derived from an EMBL/GenBank/DDBJ whole genome shotgun (WGS) entry which is preliminary data.</text>
</comment>
<dbReference type="PROSITE" id="PS50222">
    <property type="entry name" value="EF_HAND_2"/>
    <property type="match status" value="2"/>
</dbReference>
<keyword evidence="2" id="KW-0106">Calcium</keyword>
<dbReference type="PANTHER" id="PTHR23050">
    <property type="entry name" value="CALCIUM BINDING PROTEIN"/>
    <property type="match status" value="1"/>
</dbReference>
<proteinExistence type="predicted"/>
<dbReference type="InterPro" id="IPR050145">
    <property type="entry name" value="Centrin_CML-like"/>
</dbReference>
<evidence type="ECO:0000256" key="2">
    <source>
        <dbReference type="ARBA" id="ARBA00022837"/>
    </source>
</evidence>
<dbReference type="Pfam" id="PF13833">
    <property type="entry name" value="EF-hand_8"/>
    <property type="match status" value="1"/>
</dbReference>
<evidence type="ECO:0000259" key="4">
    <source>
        <dbReference type="PROSITE" id="PS50222"/>
    </source>
</evidence>
<dbReference type="FunFam" id="1.10.238.10:FF:000003">
    <property type="entry name" value="Calmodulin A"/>
    <property type="match status" value="1"/>
</dbReference>
<gene>
    <name evidence="5" type="ORF">GGI25_000354</name>
</gene>
<dbReference type="Proteomes" id="UP001151518">
    <property type="component" value="Unassembled WGS sequence"/>
</dbReference>